<evidence type="ECO:0000313" key="10">
    <source>
        <dbReference type="Proteomes" id="UP001454489"/>
    </source>
</evidence>
<reference evidence="9 10" key="1">
    <citation type="submission" date="2024-03" db="EMBL/GenBank/DDBJ databases">
        <title>Human intestinal bacterial collection.</title>
        <authorList>
            <person name="Pauvert C."/>
            <person name="Hitch T.C.A."/>
            <person name="Clavel T."/>
        </authorList>
    </citation>
    <scope>NUCLEOTIDE SEQUENCE [LARGE SCALE GENOMIC DNA]</scope>
    <source>
        <strain evidence="9 10">CLA-AA-H185</strain>
    </source>
</reference>
<keyword evidence="1 8" id="KW-0813">Transport</keyword>
<dbReference type="RefSeq" id="WP_353531083.1">
    <property type="nucleotide sequence ID" value="NZ_JBBMEX010000009.1"/>
</dbReference>
<name>A0ABV1HEL1_9FIRM</name>
<feature type="transmembrane region" description="Helical" evidence="8">
    <location>
        <begin position="71"/>
        <end position="89"/>
    </location>
</feature>
<dbReference type="InterPro" id="IPR022929">
    <property type="entry name" value="Put_MntP"/>
</dbReference>
<keyword evidence="3 8" id="KW-0812">Transmembrane</keyword>
<keyword evidence="6 8" id="KW-0472">Membrane</keyword>
<feature type="transmembrane region" description="Helical" evidence="8">
    <location>
        <begin position="115"/>
        <end position="134"/>
    </location>
</feature>
<evidence type="ECO:0000256" key="5">
    <source>
        <dbReference type="ARBA" id="ARBA00023065"/>
    </source>
</evidence>
<feature type="transmembrane region" description="Helical" evidence="8">
    <location>
        <begin position="173"/>
        <end position="190"/>
    </location>
</feature>
<dbReference type="PANTHER" id="PTHR35529:SF1">
    <property type="entry name" value="MANGANESE EFFLUX PUMP MNTP-RELATED"/>
    <property type="match status" value="1"/>
</dbReference>
<keyword evidence="2 8" id="KW-1003">Cell membrane</keyword>
<dbReference type="Proteomes" id="UP001454489">
    <property type="component" value="Unassembled WGS sequence"/>
</dbReference>
<gene>
    <name evidence="8" type="primary">mntP</name>
    <name evidence="9" type="ORF">WMO43_09770</name>
</gene>
<keyword evidence="4 8" id="KW-1133">Transmembrane helix</keyword>
<sequence length="196" mass="21163">MGYLELLLIGVGLAMDAFAVSICKGLNMKTINKKHCFIIALFFGGFQALMPFIGWLAGIQFEHYIKAFDHWIAFVLLVVIGGHMVVEVLRGEDEEDEVCLCAAEAAEEHLDIKELFLLAIATSIDALAVGVTFAFLQVNIVPAIIIIGSVTFVISAAGVFIGNIFGSKYKSRAELAGGIILILLGIKILLEHLGIV</sequence>
<comment type="subcellular location">
    <subcellularLocation>
        <location evidence="8">Cell membrane</location>
        <topology evidence="8">Multi-pass membrane protein</topology>
    </subcellularLocation>
</comment>
<feature type="transmembrane region" description="Helical" evidence="8">
    <location>
        <begin position="38"/>
        <end position="59"/>
    </location>
</feature>
<dbReference type="EMBL" id="JBBMEX010000009">
    <property type="protein sequence ID" value="MEQ2558155.1"/>
    <property type="molecule type" value="Genomic_DNA"/>
</dbReference>
<evidence type="ECO:0000256" key="2">
    <source>
        <dbReference type="ARBA" id="ARBA00022475"/>
    </source>
</evidence>
<evidence type="ECO:0000256" key="1">
    <source>
        <dbReference type="ARBA" id="ARBA00022448"/>
    </source>
</evidence>
<evidence type="ECO:0000256" key="8">
    <source>
        <dbReference type="HAMAP-Rule" id="MF_01521"/>
    </source>
</evidence>
<comment type="caution">
    <text evidence="9">The sequence shown here is derived from an EMBL/GenBank/DDBJ whole genome shotgun (WGS) entry which is preliminary data.</text>
</comment>
<protein>
    <recommendedName>
        <fullName evidence="8">Putative manganese efflux pump MntP</fullName>
    </recommendedName>
</protein>
<dbReference type="Pfam" id="PF02659">
    <property type="entry name" value="Mntp"/>
    <property type="match status" value="1"/>
</dbReference>
<evidence type="ECO:0000256" key="7">
    <source>
        <dbReference type="ARBA" id="ARBA00023211"/>
    </source>
</evidence>
<keyword evidence="5 8" id="KW-0406">Ion transport</keyword>
<dbReference type="InterPro" id="IPR003810">
    <property type="entry name" value="Mntp/YtaF"/>
</dbReference>
<proteinExistence type="inferred from homology"/>
<keyword evidence="10" id="KW-1185">Reference proteome</keyword>
<keyword evidence="7 8" id="KW-0464">Manganese</keyword>
<dbReference type="PANTHER" id="PTHR35529">
    <property type="entry name" value="MANGANESE EFFLUX PUMP MNTP-RELATED"/>
    <property type="match status" value="1"/>
</dbReference>
<evidence type="ECO:0000256" key="6">
    <source>
        <dbReference type="ARBA" id="ARBA00023136"/>
    </source>
</evidence>
<comment type="function">
    <text evidence="8">Probably functions as a manganese efflux pump.</text>
</comment>
<evidence type="ECO:0000256" key="4">
    <source>
        <dbReference type="ARBA" id="ARBA00022989"/>
    </source>
</evidence>
<dbReference type="HAMAP" id="MF_01521">
    <property type="entry name" value="MntP_pump"/>
    <property type="match status" value="1"/>
</dbReference>
<evidence type="ECO:0000256" key="3">
    <source>
        <dbReference type="ARBA" id="ARBA00022692"/>
    </source>
</evidence>
<evidence type="ECO:0000313" key="9">
    <source>
        <dbReference type="EMBL" id="MEQ2558155.1"/>
    </source>
</evidence>
<accession>A0ABV1HEL1</accession>
<feature type="transmembrane region" description="Helical" evidence="8">
    <location>
        <begin position="6"/>
        <end position="26"/>
    </location>
</feature>
<feature type="transmembrane region" description="Helical" evidence="8">
    <location>
        <begin position="140"/>
        <end position="161"/>
    </location>
</feature>
<comment type="similarity">
    <text evidence="8">Belongs to the MntP (TC 9.B.29) family.</text>
</comment>
<organism evidence="9 10">
    <name type="scientific">Maccoyibacter intestinihominis</name>
    <dbReference type="NCBI Taxonomy" id="3133499"/>
    <lineage>
        <taxon>Bacteria</taxon>
        <taxon>Bacillati</taxon>
        <taxon>Bacillota</taxon>
        <taxon>Clostridia</taxon>
        <taxon>Lachnospirales</taxon>
        <taxon>Lachnospiraceae</taxon>
        <taxon>Maccoyibacter</taxon>
    </lineage>
</organism>